<protein>
    <recommendedName>
        <fullName evidence="2">RNA 2',3'-cyclic phosphodiesterase</fullName>
        <shortName evidence="2">RNA 2',3'-CPDase</shortName>
        <ecNumber evidence="2">3.1.4.58</ecNumber>
    </recommendedName>
</protein>
<name>A0ABU1IMK2_9BACL</name>
<accession>A0ABU1IMK2</accession>
<dbReference type="InterPro" id="IPR004175">
    <property type="entry name" value="RNA_CPDase"/>
</dbReference>
<dbReference type="HAMAP" id="MF_01940">
    <property type="entry name" value="RNA_CPDase"/>
    <property type="match status" value="1"/>
</dbReference>
<comment type="caution">
    <text evidence="3">The sequence shown here is derived from an EMBL/GenBank/DDBJ whole genome shotgun (WGS) entry which is preliminary data.</text>
</comment>
<reference evidence="3 4" key="1">
    <citation type="submission" date="2023-07" db="EMBL/GenBank/DDBJ databases">
        <title>Genomic Encyclopedia of Type Strains, Phase IV (KMG-IV): sequencing the most valuable type-strain genomes for metagenomic binning, comparative biology and taxonomic classification.</title>
        <authorList>
            <person name="Goeker M."/>
        </authorList>
    </citation>
    <scope>NUCLEOTIDE SEQUENCE [LARGE SCALE GENOMIC DNA]</scope>
    <source>
        <strain evidence="3 4">DSM 45903</strain>
    </source>
</reference>
<dbReference type="Proteomes" id="UP001185012">
    <property type="component" value="Unassembled WGS sequence"/>
</dbReference>
<comment type="similarity">
    <text evidence="2">Belongs to the 2H phosphoesterase superfamily. ThpR family.</text>
</comment>
<keyword evidence="1 2" id="KW-0378">Hydrolase</keyword>
<dbReference type="RefSeq" id="WP_309865255.1">
    <property type="nucleotide sequence ID" value="NZ_JAVDQG010000004.1"/>
</dbReference>
<dbReference type="GO" id="GO:0016874">
    <property type="term" value="F:ligase activity"/>
    <property type="evidence" value="ECO:0007669"/>
    <property type="project" value="UniProtKB-KW"/>
</dbReference>
<dbReference type="Gene3D" id="3.90.1140.10">
    <property type="entry name" value="Cyclic phosphodiesterase"/>
    <property type="match status" value="1"/>
</dbReference>
<evidence type="ECO:0000313" key="4">
    <source>
        <dbReference type="Proteomes" id="UP001185012"/>
    </source>
</evidence>
<dbReference type="EMBL" id="JAVDQG010000004">
    <property type="protein sequence ID" value="MDR6225968.1"/>
    <property type="molecule type" value="Genomic_DNA"/>
</dbReference>
<proteinExistence type="inferred from homology"/>
<feature type="active site" description="Proton acceptor" evidence="2">
    <location>
        <position position="151"/>
    </location>
</feature>
<evidence type="ECO:0000313" key="3">
    <source>
        <dbReference type="EMBL" id="MDR6225968.1"/>
    </source>
</evidence>
<feature type="short sequence motif" description="HXTX 1" evidence="2">
    <location>
        <begin position="64"/>
        <end position="67"/>
    </location>
</feature>
<feature type="active site" description="Proton donor" evidence="2">
    <location>
        <position position="64"/>
    </location>
</feature>
<sequence>MSLWQSVRPIQMKGRCIAVSSRSLYRLFIAIPVPSEHRRWMEEWCRERSEHWPFKKWVHPSDYHITVQFLGGCTFRQAREVKQRVRSLVADQEPFTLSLGSIGWFGIPDHPRILWAGLNGDLDRLHQLYQAVSDTVSPVGFEKEKRVYRPHVTLAKKYKRNDFPHEQADALFRPESAGLKPWIVDELILYQTHVYRSPMYQPLAVFEVGAG</sequence>
<dbReference type="PANTHER" id="PTHR35561">
    <property type="entry name" value="RNA 2',3'-CYCLIC PHOSPHODIESTERASE"/>
    <property type="match status" value="1"/>
</dbReference>
<dbReference type="Pfam" id="PF13563">
    <property type="entry name" value="2_5_RNA_ligase2"/>
    <property type="match status" value="1"/>
</dbReference>
<dbReference type="EC" id="3.1.4.58" evidence="2"/>
<dbReference type="SUPFAM" id="SSF55144">
    <property type="entry name" value="LigT-like"/>
    <property type="match status" value="1"/>
</dbReference>
<dbReference type="PANTHER" id="PTHR35561:SF1">
    <property type="entry name" value="RNA 2',3'-CYCLIC PHOSPHODIESTERASE"/>
    <property type="match status" value="1"/>
</dbReference>
<gene>
    <name evidence="3" type="ORF">JOE21_001974</name>
</gene>
<evidence type="ECO:0000256" key="1">
    <source>
        <dbReference type="ARBA" id="ARBA00022801"/>
    </source>
</evidence>
<keyword evidence="4" id="KW-1185">Reference proteome</keyword>
<organism evidence="3 4">
    <name type="scientific">Desmospora profundinema</name>
    <dbReference type="NCBI Taxonomy" id="1571184"/>
    <lineage>
        <taxon>Bacteria</taxon>
        <taxon>Bacillati</taxon>
        <taxon>Bacillota</taxon>
        <taxon>Bacilli</taxon>
        <taxon>Bacillales</taxon>
        <taxon>Thermoactinomycetaceae</taxon>
        <taxon>Desmospora</taxon>
    </lineage>
</organism>
<evidence type="ECO:0000256" key="2">
    <source>
        <dbReference type="HAMAP-Rule" id="MF_01940"/>
    </source>
</evidence>
<comment type="catalytic activity">
    <reaction evidence="2">
        <text>a 3'-end 2',3'-cyclophospho-ribonucleotide-RNA + H2O = a 3'-end 2'-phospho-ribonucleotide-RNA + H(+)</text>
        <dbReference type="Rhea" id="RHEA:11828"/>
        <dbReference type="Rhea" id="RHEA-COMP:10464"/>
        <dbReference type="Rhea" id="RHEA-COMP:17353"/>
        <dbReference type="ChEBI" id="CHEBI:15377"/>
        <dbReference type="ChEBI" id="CHEBI:15378"/>
        <dbReference type="ChEBI" id="CHEBI:83064"/>
        <dbReference type="ChEBI" id="CHEBI:173113"/>
        <dbReference type="EC" id="3.1.4.58"/>
    </reaction>
</comment>
<dbReference type="InterPro" id="IPR009097">
    <property type="entry name" value="Cyclic_Pdiesterase"/>
</dbReference>
<keyword evidence="3" id="KW-0436">Ligase</keyword>
<comment type="function">
    <text evidence="2">Hydrolyzes RNA 2',3'-cyclic phosphodiester to an RNA 2'-phosphomonoester.</text>
</comment>
<dbReference type="NCBIfam" id="TIGR02258">
    <property type="entry name" value="2_5_ligase"/>
    <property type="match status" value="1"/>
</dbReference>
<feature type="short sequence motif" description="HXTX 2" evidence="2">
    <location>
        <begin position="151"/>
        <end position="154"/>
    </location>
</feature>